<keyword evidence="3" id="KW-1185">Reference proteome</keyword>
<accession>A0AAN6ZEC5</accession>
<dbReference type="Proteomes" id="UP001304895">
    <property type="component" value="Unassembled WGS sequence"/>
</dbReference>
<dbReference type="PANTHER" id="PTHR24148:SF73">
    <property type="entry name" value="HET DOMAIN PROTEIN (AFU_ORTHOLOGUE AFUA_8G01020)"/>
    <property type="match status" value="1"/>
</dbReference>
<dbReference type="Pfam" id="PF06985">
    <property type="entry name" value="HET"/>
    <property type="match status" value="1"/>
</dbReference>
<name>A0AAN6ZEC5_9PEZI</name>
<evidence type="ECO:0000259" key="1">
    <source>
        <dbReference type="Pfam" id="PF06985"/>
    </source>
</evidence>
<feature type="domain" description="Heterokaryon incompatibility" evidence="1">
    <location>
        <begin position="106"/>
        <end position="273"/>
    </location>
</feature>
<protein>
    <recommendedName>
        <fullName evidence="1">Heterokaryon incompatibility domain-containing protein</fullName>
    </recommendedName>
</protein>
<dbReference type="AlphaFoldDB" id="A0AAN6ZEC5"/>
<dbReference type="InterPro" id="IPR052895">
    <property type="entry name" value="HetReg/Transcr_Mod"/>
</dbReference>
<evidence type="ECO:0000313" key="3">
    <source>
        <dbReference type="Proteomes" id="UP001304895"/>
    </source>
</evidence>
<sequence length="794" mass="87357">MAENSRDPYAERKTAAVLSSLGQRLLTLSDTNKAEFLTEASQVIHSDQSRAEAAAILSRLRDLNPEVACQFHPKEDALSSLCLRMINASTGPPVRSPGDQPHTPSFVVVSYCWHYPQWPLAPAATPISPGWEISQPMTDAVMALRQTPDEAVWVDKLCINQDDEADKTAHIAAMDAIYRSARRAAILLEDIQLDADEEQAALAYAGFYADLCREVKDGGLEGQEKSRFVGEYFPRREDRLHGDGRGHILAAAKPFAMKLLDARWFSRAWCAHESRMTRHRRIDNPLFMCFGADGKVLSFEFRFVHYLALYLSDLEPPLSIVGRDLTTAINDPSPKTLRQRWWRIQRLMPNTNPDESALQHLVSVLSFGCFKKGDLMSIALNTAGIPLYFGGQDVQSVEEIIWRYSLLVLASGDVIPLVASGPKLKIPAAGRDILSWATNPDRGALDARLPNQLPDSITAITREYIELDLLVFDSGPKPASPDSQAKAARLIADHDLYTLADNALSALDETTQSTLRLAVSEMTRINPTSKPLQALVRNILSLALDNGLDWILAFPTALQTTTASPSWIHGPIPCPPNPALLPAAHGLLSLLSPPPRTSPALLLQNTLRALTTLLDPRLHILAPNPRNIPLGTALGAALLTTSTSNRSYVALPTCLAHVPACYSRAWIVEPFDPDAAPERAADWLPPADLRIVDEDGAGGEAVDKVEDVLPVLGSDHEDRRAKRDDGRATWRVRRRQVLWGGLERWGDVIGGMGGVGEGQGVVLLRRQRVYGAEDYPWKEINSAMKKVMGGVKRR</sequence>
<proteinExistence type="predicted"/>
<comment type="caution">
    <text evidence="2">The sequence shown here is derived from an EMBL/GenBank/DDBJ whole genome shotgun (WGS) entry which is preliminary data.</text>
</comment>
<gene>
    <name evidence="2" type="ORF">BT67DRAFT_229024</name>
</gene>
<reference evidence="2" key="1">
    <citation type="journal article" date="2023" name="Mol. Phylogenet. Evol.">
        <title>Genome-scale phylogeny and comparative genomics of the fungal order Sordariales.</title>
        <authorList>
            <person name="Hensen N."/>
            <person name="Bonometti L."/>
            <person name="Westerberg I."/>
            <person name="Brannstrom I.O."/>
            <person name="Guillou S."/>
            <person name="Cros-Aarteil S."/>
            <person name="Calhoun S."/>
            <person name="Haridas S."/>
            <person name="Kuo A."/>
            <person name="Mondo S."/>
            <person name="Pangilinan J."/>
            <person name="Riley R."/>
            <person name="LaButti K."/>
            <person name="Andreopoulos B."/>
            <person name="Lipzen A."/>
            <person name="Chen C."/>
            <person name="Yan M."/>
            <person name="Daum C."/>
            <person name="Ng V."/>
            <person name="Clum A."/>
            <person name="Steindorff A."/>
            <person name="Ohm R.A."/>
            <person name="Martin F."/>
            <person name="Silar P."/>
            <person name="Natvig D.O."/>
            <person name="Lalanne C."/>
            <person name="Gautier V."/>
            <person name="Ament-Velasquez S.L."/>
            <person name="Kruys A."/>
            <person name="Hutchinson M.I."/>
            <person name="Powell A.J."/>
            <person name="Barry K."/>
            <person name="Miller A.N."/>
            <person name="Grigoriev I.V."/>
            <person name="Debuchy R."/>
            <person name="Gladieux P."/>
            <person name="Hiltunen Thoren M."/>
            <person name="Johannesson H."/>
        </authorList>
    </citation>
    <scope>NUCLEOTIDE SEQUENCE</scope>
    <source>
        <strain evidence="2">CBS 123565</strain>
    </source>
</reference>
<dbReference type="InterPro" id="IPR010730">
    <property type="entry name" value="HET"/>
</dbReference>
<evidence type="ECO:0000313" key="2">
    <source>
        <dbReference type="EMBL" id="KAK4135995.1"/>
    </source>
</evidence>
<dbReference type="PANTHER" id="PTHR24148">
    <property type="entry name" value="ANKYRIN REPEAT DOMAIN-CONTAINING PROTEIN 39 HOMOLOG-RELATED"/>
    <property type="match status" value="1"/>
</dbReference>
<dbReference type="EMBL" id="MU853404">
    <property type="protein sequence ID" value="KAK4135995.1"/>
    <property type="molecule type" value="Genomic_DNA"/>
</dbReference>
<reference evidence="2" key="2">
    <citation type="submission" date="2023-05" db="EMBL/GenBank/DDBJ databases">
        <authorList>
            <consortium name="Lawrence Berkeley National Laboratory"/>
            <person name="Steindorff A."/>
            <person name="Hensen N."/>
            <person name="Bonometti L."/>
            <person name="Westerberg I."/>
            <person name="Brannstrom I.O."/>
            <person name="Guillou S."/>
            <person name="Cros-Aarteil S."/>
            <person name="Calhoun S."/>
            <person name="Haridas S."/>
            <person name="Kuo A."/>
            <person name="Mondo S."/>
            <person name="Pangilinan J."/>
            <person name="Riley R."/>
            <person name="Labutti K."/>
            <person name="Andreopoulos B."/>
            <person name="Lipzen A."/>
            <person name="Chen C."/>
            <person name="Yanf M."/>
            <person name="Daum C."/>
            <person name="Ng V."/>
            <person name="Clum A."/>
            <person name="Ohm R."/>
            <person name="Martin F."/>
            <person name="Silar P."/>
            <person name="Natvig D."/>
            <person name="Lalanne C."/>
            <person name="Gautier V."/>
            <person name="Ament-Velasquez S.L."/>
            <person name="Kruys A."/>
            <person name="Hutchinson M.I."/>
            <person name="Powell A.J."/>
            <person name="Barry K."/>
            <person name="Miller A.N."/>
            <person name="Grigoriev I.V."/>
            <person name="Debuchy R."/>
            <person name="Gladieux P."/>
            <person name="Thoren M.H."/>
            <person name="Johannesson H."/>
        </authorList>
    </citation>
    <scope>NUCLEOTIDE SEQUENCE</scope>
    <source>
        <strain evidence="2">CBS 123565</strain>
    </source>
</reference>
<organism evidence="2 3">
    <name type="scientific">Trichocladium antarcticum</name>
    <dbReference type="NCBI Taxonomy" id="1450529"/>
    <lineage>
        <taxon>Eukaryota</taxon>
        <taxon>Fungi</taxon>
        <taxon>Dikarya</taxon>
        <taxon>Ascomycota</taxon>
        <taxon>Pezizomycotina</taxon>
        <taxon>Sordariomycetes</taxon>
        <taxon>Sordariomycetidae</taxon>
        <taxon>Sordariales</taxon>
        <taxon>Chaetomiaceae</taxon>
        <taxon>Trichocladium</taxon>
    </lineage>
</organism>